<dbReference type="EMBL" id="JBGUBD010000010">
    <property type="protein sequence ID" value="MFA9479616.1"/>
    <property type="molecule type" value="Genomic_DNA"/>
</dbReference>
<name>A0ABV4U7W9_9BACT</name>
<protein>
    <submittedName>
        <fullName evidence="1">Rrf2 family transcriptional regulator</fullName>
    </submittedName>
</protein>
<keyword evidence="2" id="KW-1185">Reference proteome</keyword>
<comment type="caution">
    <text evidence="1">The sequence shown here is derived from an EMBL/GenBank/DDBJ whole genome shotgun (WGS) entry which is preliminary data.</text>
</comment>
<accession>A0ABV4U7W9</accession>
<gene>
    <name evidence="1" type="ORF">ACERK3_15110</name>
</gene>
<proteinExistence type="predicted"/>
<reference evidence="1 2" key="1">
    <citation type="submission" date="2024-08" db="EMBL/GenBank/DDBJ databases">
        <title>Whole-genome sequencing of halo(alkali)philic microorganisms from hypersaline lakes.</title>
        <authorList>
            <person name="Sorokin D.Y."/>
            <person name="Merkel A.Y."/>
            <person name="Messina E."/>
            <person name="Yakimov M."/>
        </authorList>
    </citation>
    <scope>NUCLEOTIDE SEQUENCE [LARGE SCALE GENOMIC DNA]</scope>
    <source>
        <strain evidence="1 2">AB-hyl4</strain>
    </source>
</reference>
<dbReference type="Pfam" id="PF02082">
    <property type="entry name" value="Rrf2"/>
    <property type="match status" value="1"/>
</dbReference>
<dbReference type="InterPro" id="IPR036388">
    <property type="entry name" value="WH-like_DNA-bd_sf"/>
</dbReference>
<organism evidence="1 2">
    <name type="scientific">Natronomicrosphaera hydrolytica</name>
    <dbReference type="NCBI Taxonomy" id="3242702"/>
    <lineage>
        <taxon>Bacteria</taxon>
        <taxon>Pseudomonadati</taxon>
        <taxon>Planctomycetota</taxon>
        <taxon>Phycisphaerae</taxon>
        <taxon>Phycisphaerales</taxon>
        <taxon>Phycisphaeraceae</taxon>
        <taxon>Natronomicrosphaera</taxon>
    </lineage>
</organism>
<dbReference type="Gene3D" id="1.10.10.10">
    <property type="entry name" value="Winged helix-like DNA-binding domain superfamily/Winged helix DNA-binding domain"/>
    <property type="match status" value="1"/>
</dbReference>
<dbReference type="NCBIfam" id="TIGR00738">
    <property type="entry name" value="rrf2_super"/>
    <property type="match status" value="1"/>
</dbReference>
<dbReference type="PROSITE" id="PS51197">
    <property type="entry name" value="HTH_RRF2_2"/>
    <property type="match status" value="1"/>
</dbReference>
<dbReference type="PANTHER" id="PTHR33221:SF15">
    <property type="entry name" value="HTH-TYPE TRANSCRIPTIONAL REGULATOR YWGB-RELATED"/>
    <property type="match status" value="1"/>
</dbReference>
<dbReference type="SUPFAM" id="SSF46785">
    <property type="entry name" value="Winged helix' DNA-binding domain"/>
    <property type="match status" value="1"/>
</dbReference>
<evidence type="ECO:0000313" key="2">
    <source>
        <dbReference type="Proteomes" id="UP001575105"/>
    </source>
</evidence>
<dbReference type="RefSeq" id="WP_425346541.1">
    <property type="nucleotide sequence ID" value="NZ_JBGUBD010000010.1"/>
</dbReference>
<dbReference type="InterPro" id="IPR030489">
    <property type="entry name" value="TR_Rrf2-type_CS"/>
</dbReference>
<dbReference type="InterPro" id="IPR000944">
    <property type="entry name" value="Tscrpt_reg_Rrf2"/>
</dbReference>
<dbReference type="InterPro" id="IPR036390">
    <property type="entry name" value="WH_DNA-bd_sf"/>
</dbReference>
<evidence type="ECO:0000313" key="1">
    <source>
        <dbReference type="EMBL" id="MFA9479616.1"/>
    </source>
</evidence>
<dbReference type="PANTHER" id="PTHR33221">
    <property type="entry name" value="WINGED HELIX-TURN-HELIX TRANSCRIPTIONAL REGULATOR, RRF2 FAMILY"/>
    <property type="match status" value="1"/>
</dbReference>
<dbReference type="PROSITE" id="PS01332">
    <property type="entry name" value="HTH_RRF2_1"/>
    <property type="match status" value="1"/>
</dbReference>
<dbReference type="Proteomes" id="UP001575105">
    <property type="component" value="Unassembled WGS sequence"/>
</dbReference>
<sequence length="160" mass="17739">MIYSSACAYAIRALSWLALKNPQGYTLLDELCEQTDLPRHFLAKVFQDLVRAGVLVSARGRGGGFALARPADSIRLMEVVEAIDGTQALKQCVVGMARCNDEQPCPQHDQWKPLRSQIRAFLDETTLLRASETLNRKLELIGATSPAEALARDMGPKRKR</sequence>